<dbReference type="RefSeq" id="WP_129482111.1">
    <property type="nucleotide sequence ID" value="NZ_CP099397.1"/>
</dbReference>
<gene>
    <name evidence="1" type="ORF">L1F06_015590</name>
</gene>
<name>A0ABY5A2K1_9GAMM</name>
<organism evidence="1 2">
    <name type="scientific">Ectopseudomonas hydrolytica</name>
    <dbReference type="NCBI Taxonomy" id="2493633"/>
    <lineage>
        <taxon>Bacteria</taxon>
        <taxon>Pseudomonadati</taxon>
        <taxon>Pseudomonadota</taxon>
        <taxon>Gammaproteobacteria</taxon>
        <taxon>Pseudomonadales</taxon>
        <taxon>Pseudomonadaceae</taxon>
        <taxon>Ectopseudomonas</taxon>
    </lineage>
</organism>
<evidence type="ECO:0000313" key="1">
    <source>
        <dbReference type="EMBL" id="USR38093.1"/>
    </source>
</evidence>
<evidence type="ECO:0000313" key="2">
    <source>
        <dbReference type="Proteomes" id="UP001054897"/>
    </source>
</evidence>
<keyword evidence="2" id="KW-1185">Reference proteome</keyword>
<accession>A0ABY5A2K1</accession>
<reference evidence="1" key="1">
    <citation type="submission" date="2022-06" db="EMBL/GenBank/DDBJ databases">
        <title>Complete genome of Pseudomonas hydrolytica DSWY01T.</title>
        <authorList>
            <person name="Jung J."/>
            <person name="Jeon C.O."/>
        </authorList>
    </citation>
    <scope>NUCLEOTIDE SEQUENCE</scope>
    <source>
        <strain evidence="1">DSWY01</strain>
    </source>
</reference>
<sequence>MTNPIKQADQALVDRLGRITPANGYLTDAGTRIKEGWLSDLMQSDDLVFPFIAKQPGLYVPGSWGPGAVLTRVGRRIVGAVDGSRDDYLEQLEELYCDLVACLQVPEGIPNPWGPKGPRQVTLEPGQMFPPGEGLAAGTVLFPLQLHIHINAGRTP</sequence>
<dbReference type="GeneID" id="300082420"/>
<proteinExistence type="predicted"/>
<dbReference type="Proteomes" id="UP001054897">
    <property type="component" value="Chromosome"/>
</dbReference>
<protein>
    <recommendedName>
        <fullName evidence="3">Tail terminator</fullName>
    </recommendedName>
</protein>
<evidence type="ECO:0008006" key="3">
    <source>
        <dbReference type="Google" id="ProtNLM"/>
    </source>
</evidence>
<dbReference type="EMBL" id="CP099397">
    <property type="protein sequence ID" value="USR38093.1"/>
    <property type="molecule type" value="Genomic_DNA"/>
</dbReference>